<protein>
    <submittedName>
        <fullName evidence="1">Uncharacterized protein</fullName>
    </submittedName>
</protein>
<name>A0A2M8P3R6_9CHLR</name>
<dbReference type="AlphaFoldDB" id="A0A2M8P3R6"/>
<proteinExistence type="predicted"/>
<comment type="caution">
    <text evidence="1">The sequence shown here is derived from an EMBL/GenBank/DDBJ whole genome shotgun (WGS) entry which is preliminary data.</text>
</comment>
<organism evidence="1 2">
    <name type="scientific">Candidatus Thermofonsia Clade 1 bacterium</name>
    <dbReference type="NCBI Taxonomy" id="2364210"/>
    <lineage>
        <taxon>Bacteria</taxon>
        <taxon>Bacillati</taxon>
        <taxon>Chloroflexota</taxon>
        <taxon>Candidatus Thermofontia</taxon>
        <taxon>Candidatus Thermofonsia Clade 1</taxon>
    </lineage>
</organism>
<dbReference type="Proteomes" id="UP000228921">
    <property type="component" value="Unassembled WGS sequence"/>
</dbReference>
<reference evidence="1 2" key="1">
    <citation type="submission" date="2017-11" db="EMBL/GenBank/DDBJ databases">
        <title>Evolution of Phototrophy in the Chloroflexi Phylum Driven by Horizontal Gene Transfer.</title>
        <authorList>
            <person name="Ward L.M."/>
            <person name="Hemp J."/>
            <person name="Shih P.M."/>
            <person name="Mcglynn S.E."/>
            <person name="Fischer W."/>
        </authorList>
    </citation>
    <scope>NUCLEOTIDE SEQUENCE [LARGE SCALE GENOMIC DNA]</scope>
    <source>
        <strain evidence="1">CP2_2F</strain>
    </source>
</reference>
<gene>
    <name evidence="1" type="ORF">CUN51_00755</name>
</gene>
<dbReference type="EMBL" id="PGTK01000001">
    <property type="protein sequence ID" value="PJF32191.1"/>
    <property type="molecule type" value="Genomic_DNA"/>
</dbReference>
<evidence type="ECO:0000313" key="1">
    <source>
        <dbReference type="EMBL" id="PJF32191.1"/>
    </source>
</evidence>
<evidence type="ECO:0000313" key="2">
    <source>
        <dbReference type="Proteomes" id="UP000228921"/>
    </source>
</evidence>
<accession>A0A2M8P3R6</accession>
<sequence length="168" mass="18476">MEKDQSFVNILLSPVPQDPGRLEAHLQAQGVFLVTASLSAPDQWWHVQTVPGAAGGYTRRVYPTGIYAVNLIMSVVSGLVRMGLTERTLMDKMAEMGFGRIYVERNAWYLAETASRVNAHFGEKSLKSLWNSPLASCRPSAPLLPSKRAMWTALKLLVSSPKSKSQTG</sequence>